<sequence>MCLAIPACVTEKLDESRVRVSLGGIEQEVSTILLDSVDIGDYLIVHVGFALG</sequence>
<gene>
    <name evidence="2" type="ORF">B1A_05374</name>
</gene>
<dbReference type="PANTHER" id="PTHR35177:SF2">
    <property type="entry name" value="HYDROGENASE MATURATION FACTOR HYBG"/>
    <property type="match status" value="1"/>
</dbReference>
<name>T1BVK0_9ZZZZ</name>
<evidence type="ECO:0000256" key="1">
    <source>
        <dbReference type="ARBA" id="ARBA00006018"/>
    </source>
</evidence>
<dbReference type="AlphaFoldDB" id="T1BVK0"/>
<reference evidence="2" key="2">
    <citation type="journal article" date="2014" name="ISME J.">
        <title>Microbial stratification in low pH oxic and suboxic macroscopic growths along an acid mine drainage.</title>
        <authorList>
            <person name="Mendez-Garcia C."/>
            <person name="Mesa V."/>
            <person name="Sprenger R.R."/>
            <person name="Richter M."/>
            <person name="Diez M.S."/>
            <person name="Solano J."/>
            <person name="Bargiela R."/>
            <person name="Golyshina O.V."/>
            <person name="Manteca A."/>
            <person name="Ramos J.L."/>
            <person name="Gallego J.R."/>
            <person name="Llorente I."/>
            <person name="Martins Dos Santos V.A."/>
            <person name="Jensen O.N."/>
            <person name="Pelaez A.I."/>
            <person name="Sanchez J."/>
            <person name="Ferrer M."/>
        </authorList>
    </citation>
    <scope>NUCLEOTIDE SEQUENCE</scope>
</reference>
<dbReference type="GO" id="GO:0005506">
    <property type="term" value="F:iron ion binding"/>
    <property type="evidence" value="ECO:0007669"/>
    <property type="project" value="TreeGrafter"/>
</dbReference>
<comment type="similarity">
    <text evidence="1">Belongs to the HupF/HypC family.</text>
</comment>
<protein>
    <submittedName>
        <fullName evidence="2">Hydrogenase assembly chaperone HypC/HupF</fullName>
    </submittedName>
</protein>
<dbReference type="PRINTS" id="PR00445">
    <property type="entry name" value="HUPFHYPC"/>
</dbReference>
<dbReference type="GO" id="GO:0051604">
    <property type="term" value="P:protein maturation"/>
    <property type="evidence" value="ECO:0007669"/>
    <property type="project" value="TreeGrafter"/>
</dbReference>
<dbReference type="InterPro" id="IPR001109">
    <property type="entry name" value="Hydrogenase_HupF/HypC"/>
</dbReference>
<organism evidence="2">
    <name type="scientific">mine drainage metagenome</name>
    <dbReference type="NCBI Taxonomy" id="410659"/>
    <lineage>
        <taxon>unclassified sequences</taxon>
        <taxon>metagenomes</taxon>
        <taxon>ecological metagenomes</taxon>
    </lineage>
</organism>
<dbReference type="Pfam" id="PF01455">
    <property type="entry name" value="HupF_HypC"/>
    <property type="match status" value="1"/>
</dbReference>
<dbReference type="SUPFAM" id="SSF159127">
    <property type="entry name" value="HupF/HypC-like"/>
    <property type="match status" value="1"/>
</dbReference>
<feature type="non-terminal residue" evidence="2">
    <location>
        <position position="52"/>
    </location>
</feature>
<dbReference type="Gene3D" id="2.30.30.140">
    <property type="match status" value="1"/>
</dbReference>
<evidence type="ECO:0000313" key="2">
    <source>
        <dbReference type="EMBL" id="EQD72593.1"/>
    </source>
</evidence>
<dbReference type="NCBIfam" id="TIGR00074">
    <property type="entry name" value="hypC_hupF"/>
    <property type="match status" value="1"/>
</dbReference>
<dbReference type="EMBL" id="AUZX01003911">
    <property type="protein sequence ID" value="EQD72593.1"/>
    <property type="molecule type" value="Genomic_DNA"/>
</dbReference>
<accession>T1BVK0</accession>
<comment type="caution">
    <text evidence="2">The sequence shown here is derived from an EMBL/GenBank/DDBJ whole genome shotgun (WGS) entry which is preliminary data.</text>
</comment>
<dbReference type="GO" id="GO:1902670">
    <property type="term" value="F:carbon dioxide binding"/>
    <property type="evidence" value="ECO:0007669"/>
    <property type="project" value="TreeGrafter"/>
</dbReference>
<dbReference type="PANTHER" id="PTHR35177">
    <property type="entry name" value="HYDROGENASE MATURATION FACTOR HYBG"/>
    <property type="match status" value="1"/>
</dbReference>
<proteinExistence type="inferred from homology"/>
<reference evidence="2" key="1">
    <citation type="submission" date="2013-08" db="EMBL/GenBank/DDBJ databases">
        <authorList>
            <person name="Mendez C."/>
            <person name="Richter M."/>
            <person name="Ferrer M."/>
            <person name="Sanchez J."/>
        </authorList>
    </citation>
    <scope>NUCLEOTIDE SEQUENCE</scope>
</reference>